<dbReference type="SUPFAM" id="SSF54211">
    <property type="entry name" value="Ribosomal protein S5 domain 2-like"/>
    <property type="match status" value="1"/>
</dbReference>
<evidence type="ECO:0000256" key="7">
    <source>
        <dbReference type="NCBIfam" id="TIGR00188"/>
    </source>
</evidence>
<feature type="region of interest" description="Disordered" evidence="8">
    <location>
        <begin position="115"/>
        <end position="153"/>
    </location>
</feature>
<dbReference type="NCBIfam" id="TIGR00188">
    <property type="entry name" value="rnpA"/>
    <property type="match status" value="1"/>
</dbReference>
<dbReference type="EC" id="3.1.26.5" evidence="6 7"/>
<dbReference type="GO" id="GO:0000049">
    <property type="term" value="F:tRNA binding"/>
    <property type="evidence" value="ECO:0007669"/>
    <property type="project" value="UniProtKB-UniRule"/>
</dbReference>
<dbReference type="EMBL" id="MKJU01000038">
    <property type="protein sequence ID" value="OHU86423.1"/>
    <property type="molecule type" value="Genomic_DNA"/>
</dbReference>
<comment type="caution">
    <text evidence="9">The sequence shown here is derived from an EMBL/GenBank/DDBJ whole genome shotgun (WGS) entry which is preliminary data.</text>
</comment>
<feature type="compositionally biased region" description="Low complexity" evidence="8">
    <location>
        <begin position="133"/>
        <end position="143"/>
    </location>
</feature>
<keyword evidence="5 6" id="KW-0694">RNA-binding</keyword>
<proteinExistence type="inferred from homology"/>
<comment type="catalytic activity">
    <reaction evidence="6">
        <text>Endonucleolytic cleavage of RNA, removing 5'-extranucleotides from tRNA precursor.</text>
        <dbReference type="EC" id="3.1.26.5"/>
    </reaction>
</comment>
<evidence type="ECO:0000256" key="5">
    <source>
        <dbReference type="ARBA" id="ARBA00022884"/>
    </source>
</evidence>
<dbReference type="GO" id="GO:0030677">
    <property type="term" value="C:ribonuclease P complex"/>
    <property type="evidence" value="ECO:0007669"/>
    <property type="project" value="TreeGrafter"/>
</dbReference>
<comment type="subunit">
    <text evidence="6">Consists of a catalytic RNA component (M1 or rnpB) and a protein subunit.</text>
</comment>
<evidence type="ECO:0000256" key="8">
    <source>
        <dbReference type="SAM" id="MobiDB-lite"/>
    </source>
</evidence>
<gene>
    <name evidence="6" type="primary">rnpA</name>
    <name evidence="9" type="ORF">BET10_01595</name>
</gene>
<evidence type="ECO:0000313" key="9">
    <source>
        <dbReference type="EMBL" id="OHU86423.1"/>
    </source>
</evidence>
<keyword evidence="2 6" id="KW-0540">Nuclease</keyword>
<dbReference type="STRING" id="1859457.BET10_01595"/>
<evidence type="ECO:0000256" key="1">
    <source>
        <dbReference type="ARBA" id="ARBA00022694"/>
    </source>
</evidence>
<accession>A0A1S1MPL1</accession>
<evidence type="ECO:0000256" key="6">
    <source>
        <dbReference type="HAMAP-Rule" id="MF_00227"/>
    </source>
</evidence>
<dbReference type="Pfam" id="PF00825">
    <property type="entry name" value="Ribonuclease_P"/>
    <property type="match status" value="1"/>
</dbReference>
<dbReference type="GO" id="GO:0004526">
    <property type="term" value="F:ribonuclease P activity"/>
    <property type="evidence" value="ECO:0007669"/>
    <property type="project" value="UniProtKB-UniRule"/>
</dbReference>
<keyword evidence="10" id="KW-1185">Reference proteome</keyword>
<dbReference type="InterPro" id="IPR020568">
    <property type="entry name" value="Ribosomal_Su5_D2-typ_SF"/>
</dbReference>
<evidence type="ECO:0000256" key="4">
    <source>
        <dbReference type="ARBA" id="ARBA00022801"/>
    </source>
</evidence>
<dbReference type="PANTHER" id="PTHR33992">
    <property type="entry name" value="RIBONUCLEASE P PROTEIN COMPONENT"/>
    <property type="match status" value="1"/>
</dbReference>
<dbReference type="GO" id="GO:0042781">
    <property type="term" value="F:3'-tRNA processing endoribonuclease activity"/>
    <property type="evidence" value="ECO:0007669"/>
    <property type="project" value="TreeGrafter"/>
</dbReference>
<dbReference type="AlphaFoldDB" id="A0A1S1MPL1"/>
<keyword evidence="1 6" id="KW-0819">tRNA processing</keyword>
<dbReference type="InterPro" id="IPR014721">
    <property type="entry name" value="Ribsml_uS5_D2-typ_fold_subgr"/>
</dbReference>
<organism evidence="9 10">
    <name type="scientific">Pseudoalteromonas amylolytica</name>
    <dbReference type="NCBI Taxonomy" id="1859457"/>
    <lineage>
        <taxon>Bacteria</taxon>
        <taxon>Pseudomonadati</taxon>
        <taxon>Pseudomonadota</taxon>
        <taxon>Gammaproteobacteria</taxon>
        <taxon>Alteromonadales</taxon>
        <taxon>Pseudoalteromonadaceae</taxon>
        <taxon>Pseudoalteromonas</taxon>
    </lineage>
</organism>
<comment type="function">
    <text evidence="6">RNaseP catalyzes the removal of the 5'-leader sequence from pre-tRNA to produce the mature 5'-terminus. It can also cleave other RNA substrates such as 4.5S RNA. The protein component plays an auxiliary but essential role in vivo by binding to the 5'-leader sequence and broadening the substrate specificity of the ribozyme.</text>
</comment>
<dbReference type="Gene3D" id="3.30.230.10">
    <property type="match status" value="1"/>
</dbReference>
<dbReference type="GO" id="GO:0001682">
    <property type="term" value="P:tRNA 5'-leader removal"/>
    <property type="evidence" value="ECO:0007669"/>
    <property type="project" value="UniProtKB-UniRule"/>
</dbReference>
<dbReference type="OrthoDB" id="9796422at2"/>
<evidence type="ECO:0000256" key="3">
    <source>
        <dbReference type="ARBA" id="ARBA00022759"/>
    </source>
</evidence>
<evidence type="ECO:0000313" key="10">
    <source>
        <dbReference type="Proteomes" id="UP000179786"/>
    </source>
</evidence>
<evidence type="ECO:0000256" key="2">
    <source>
        <dbReference type="ARBA" id="ARBA00022722"/>
    </source>
</evidence>
<name>A0A1S1MPL1_9GAMM</name>
<dbReference type="InterPro" id="IPR000100">
    <property type="entry name" value="RNase_P"/>
</dbReference>
<comment type="similarity">
    <text evidence="6">Belongs to the RnpA family.</text>
</comment>
<dbReference type="Proteomes" id="UP000179786">
    <property type="component" value="Unassembled WGS sequence"/>
</dbReference>
<reference evidence="9 10" key="1">
    <citation type="submission" date="2016-09" db="EMBL/GenBank/DDBJ databases">
        <title>Pseudoalteromonas amylolytica sp. nov., isolated from the surface seawater.</title>
        <authorList>
            <person name="Wu Y.-H."/>
            <person name="Cheng H."/>
            <person name="Jin X.-B."/>
            <person name="Wang C.-S."/>
            <person name="Xu X.-W."/>
        </authorList>
    </citation>
    <scope>NUCLEOTIDE SEQUENCE [LARGE SCALE GENOMIC DNA]</scope>
    <source>
        <strain evidence="9 10">JW1</strain>
    </source>
</reference>
<protein>
    <recommendedName>
        <fullName evidence="6 7">Ribonuclease P protein component</fullName>
        <shortName evidence="6">RNase P protein</shortName>
        <shortName evidence="6">RNaseP protein</shortName>
        <ecNumber evidence="6 7">3.1.26.5</ecNumber>
    </recommendedName>
    <alternativeName>
        <fullName evidence="6">Protein C5</fullName>
    </alternativeName>
</protein>
<keyword evidence="3 6" id="KW-0255">Endonuclease</keyword>
<dbReference type="PANTHER" id="PTHR33992:SF1">
    <property type="entry name" value="RIBONUCLEASE P PROTEIN COMPONENT"/>
    <property type="match status" value="1"/>
</dbReference>
<keyword evidence="4 6" id="KW-0378">Hydrolase</keyword>
<sequence>MESFSFGRELRLLTPSHYSRIFQEPARAATPFFTLLAKPNDVGRPRLGLTVAKKRCKLACQRNRIKRLARESFRLNQHKLDNIDIVLMVKDGIAEQSNEELTKQLNKLWRKINERCKPGAPKPKPFKKRPAKNAKPNKSPANKQQKRDNTSSS</sequence>
<dbReference type="HAMAP" id="MF_00227">
    <property type="entry name" value="RNase_P"/>
    <property type="match status" value="1"/>
</dbReference>
<dbReference type="RefSeq" id="WP_070988041.1">
    <property type="nucleotide sequence ID" value="NZ_MKJU01000038.1"/>
</dbReference>